<protein>
    <submittedName>
        <fullName evidence="1">Uncharacterized protein</fullName>
    </submittedName>
</protein>
<dbReference type="EMBL" id="PFBG01000009">
    <property type="protein sequence ID" value="PIR86102.1"/>
    <property type="molecule type" value="Genomic_DNA"/>
</dbReference>
<gene>
    <name evidence="1" type="ORF">COU14_00730</name>
</gene>
<evidence type="ECO:0000313" key="1">
    <source>
        <dbReference type="EMBL" id="PIR86102.1"/>
    </source>
</evidence>
<evidence type="ECO:0000313" key="2">
    <source>
        <dbReference type="Proteomes" id="UP000229612"/>
    </source>
</evidence>
<organism evidence="1 2">
    <name type="scientific">Candidatus Kaiserbacteria bacterium CG10_big_fil_rev_8_21_14_0_10_44_10</name>
    <dbReference type="NCBI Taxonomy" id="1974606"/>
    <lineage>
        <taxon>Bacteria</taxon>
        <taxon>Candidatus Kaiseribacteriota</taxon>
    </lineage>
</organism>
<dbReference type="Proteomes" id="UP000229612">
    <property type="component" value="Unassembled WGS sequence"/>
</dbReference>
<proteinExistence type="predicted"/>
<comment type="caution">
    <text evidence="1">The sequence shown here is derived from an EMBL/GenBank/DDBJ whole genome shotgun (WGS) entry which is preliminary data.</text>
</comment>
<accession>A0A2H0UI80</accession>
<dbReference type="AlphaFoldDB" id="A0A2H0UI80"/>
<reference evidence="2" key="1">
    <citation type="submission" date="2017-09" db="EMBL/GenBank/DDBJ databases">
        <title>Depth-based differentiation of microbial function through sediment-hosted aquifers and enrichment of novel symbionts in the deep terrestrial subsurface.</title>
        <authorList>
            <person name="Probst A.J."/>
            <person name="Ladd B."/>
            <person name="Jarett J.K."/>
            <person name="Geller-Mcgrath D.E."/>
            <person name="Sieber C.M.K."/>
            <person name="Emerson J.B."/>
            <person name="Anantharaman K."/>
            <person name="Thomas B.C."/>
            <person name="Malmstrom R."/>
            <person name="Stieglmeier M."/>
            <person name="Klingl A."/>
            <person name="Woyke T."/>
            <person name="Ryan C.M."/>
            <person name="Banfield J.F."/>
        </authorList>
    </citation>
    <scope>NUCLEOTIDE SEQUENCE [LARGE SCALE GENOMIC DNA]</scope>
</reference>
<sequence length="147" mass="16837">METDEPSRVELFQARYFLDTGDIISDDLAFSLLHTSPILRGLILRNPVVGFPSSAPNINYDALLSRPPIDIDFTRIQAPEFQLVHPDGTTEEITEEEYDSRSFAKEVQEAKTLVESQMSKPELFLRRLFRRKFPVETMVETDLSMVA</sequence>
<name>A0A2H0UI80_9BACT</name>